<dbReference type="PANTHER" id="PTHR31983:SF0">
    <property type="entry name" value="GLUCAN ENDO-1,3-BETA-D-GLUCOSIDASE 2"/>
    <property type="match status" value="1"/>
</dbReference>
<dbReference type="RefSeq" id="XP_002172286.1">
    <property type="nucleotide sequence ID" value="XM_002172250.1"/>
</dbReference>
<gene>
    <name evidence="12" type="primary">eng2</name>
    <name evidence="11" type="ORF">SJAG_01017</name>
</gene>
<evidence type="ECO:0000259" key="10">
    <source>
        <dbReference type="Pfam" id="PF17652"/>
    </source>
</evidence>
<dbReference type="PANTHER" id="PTHR31983">
    <property type="entry name" value="ENDO-1,3(4)-BETA-GLUCANASE 1"/>
    <property type="match status" value="1"/>
</dbReference>
<evidence type="ECO:0000256" key="3">
    <source>
        <dbReference type="ARBA" id="ARBA00012780"/>
    </source>
</evidence>
<reference evidence="11 13" key="1">
    <citation type="journal article" date="2011" name="Science">
        <title>Comparative functional genomics of the fission yeasts.</title>
        <authorList>
            <person name="Rhind N."/>
            <person name="Chen Z."/>
            <person name="Yassour M."/>
            <person name="Thompson D.A."/>
            <person name="Haas B.J."/>
            <person name="Habib N."/>
            <person name="Wapinski I."/>
            <person name="Roy S."/>
            <person name="Lin M.F."/>
            <person name="Heiman D.I."/>
            <person name="Young S.K."/>
            <person name="Furuya K."/>
            <person name="Guo Y."/>
            <person name="Pidoux A."/>
            <person name="Chen H.M."/>
            <person name="Robbertse B."/>
            <person name="Goldberg J.M."/>
            <person name="Aoki K."/>
            <person name="Bayne E.H."/>
            <person name="Berlin A.M."/>
            <person name="Desjardins C.A."/>
            <person name="Dobbs E."/>
            <person name="Dukaj L."/>
            <person name="Fan L."/>
            <person name="FitzGerald M.G."/>
            <person name="French C."/>
            <person name="Gujja S."/>
            <person name="Hansen K."/>
            <person name="Keifenheim D."/>
            <person name="Levin J.Z."/>
            <person name="Mosher R.A."/>
            <person name="Mueller C.A."/>
            <person name="Pfiffner J."/>
            <person name="Priest M."/>
            <person name="Russ C."/>
            <person name="Smialowska A."/>
            <person name="Swoboda P."/>
            <person name="Sykes S.M."/>
            <person name="Vaughn M."/>
            <person name="Vengrova S."/>
            <person name="Yoder R."/>
            <person name="Zeng Q."/>
            <person name="Allshire R."/>
            <person name="Baulcombe D."/>
            <person name="Birren B.W."/>
            <person name="Brown W."/>
            <person name="Ekwall K."/>
            <person name="Kellis M."/>
            <person name="Leatherwood J."/>
            <person name="Levin H."/>
            <person name="Margalit H."/>
            <person name="Martienssen R."/>
            <person name="Nieduszynski C.A."/>
            <person name="Spatafora J.W."/>
            <person name="Friedman N."/>
            <person name="Dalgaard J.Z."/>
            <person name="Baumann P."/>
            <person name="Niki H."/>
            <person name="Regev A."/>
            <person name="Nusbaum C."/>
        </authorList>
    </citation>
    <scope>NUCLEOTIDE SEQUENCE [LARGE SCALE GENOMIC DNA]</scope>
    <source>
        <strain evidence="13">yFS275 / FY16936</strain>
    </source>
</reference>
<dbReference type="Pfam" id="PF03639">
    <property type="entry name" value="Glyco_hydro_81"/>
    <property type="match status" value="2"/>
</dbReference>
<dbReference type="GO" id="GO:0006897">
    <property type="term" value="P:endocytosis"/>
    <property type="evidence" value="ECO:0007669"/>
    <property type="project" value="EnsemblFungi"/>
</dbReference>
<evidence type="ECO:0000313" key="12">
    <source>
        <dbReference type="JaponicusDB" id="SJAG_01017"/>
    </source>
</evidence>
<dbReference type="InterPro" id="IPR005200">
    <property type="entry name" value="Endo-beta-glucanase"/>
</dbReference>
<dbReference type="OMA" id="WCLPHHQ"/>
<dbReference type="Proteomes" id="UP000001744">
    <property type="component" value="Unassembled WGS sequence"/>
</dbReference>
<dbReference type="OrthoDB" id="4473401at2759"/>
<accession>B6JX92</accession>
<feature type="domain" description="Glycosyl hydrolase family 81 C-terminal" evidence="10">
    <location>
        <begin position="323"/>
        <end position="670"/>
    </location>
</feature>
<keyword evidence="13" id="KW-1185">Reference proteome</keyword>
<dbReference type="PROSITE" id="PS52008">
    <property type="entry name" value="GH81"/>
    <property type="match status" value="1"/>
</dbReference>
<dbReference type="GO" id="GO:0042973">
    <property type="term" value="F:glucan endo-1,3-beta-D-glucosidase activity"/>
    <property type="evidence" value="ECO:0000318"/>
    <property type="project" value="GO_Central"/>
</dbReference>
<dbReference type="STRING" id="402676.B6JX92"/>
<dbReference type="GO" id="GO:0072324">
    <property type="term" value="C:ascus epiplasm"/>
    <property type="evidence" value="ECO:0007669"/>
    <property type="project" value="EnsemblFungi"/>
</dbReference>
<dbReference type="InterPro" id="IPR040720">
    <property type="entry name" value="GH81_C"/>
</dbReference>
<proteinExistence type="inferred from homology"/>
<dbReference type="eggNOG" id="KOG2254">
    <property type="taxonomic scope" value="Eukaryota"/>
</dbReference>
<evidence type="ECO:0000313" key="11">
    <source>
        <dbReference type="EMBL" id="EEB05993.1"/>
    </source>
</evidence>
<evidence type="ECO:0000256" key="1">
    <source>
        <dbReference type="ARBA" id="ARBA00000382"/>
    </source>
</evidence>
<evidence type="ECO:0000256" key="7">
    <source>
        <dbReference type="ARBA" id="ARBA00023316"/>
    </source>
</evidence>
<dbReference type="GO" id="GO:0005938">
    <property type="term" value="C:cell cortex"/>
    <property type="evidence" value="ECO:0007669"/>
    <property type="project" value="GOC"/>
</dbReference>
<comment type="similarity">
    <text evidence="2">Belongs to the glycosyl hydrolase 81 family.</text>
</comment>
<evidence type="ECO:0000256" key="6">
    <source>
        <dbReference type="ARBA" id="ARBA00023295"/>
    </source>
</evidence>
<comment type="catalytic activity">
    <reaction evidence="1">
        <text>Hydrolysis of (1-&gt;3)-beta-D-glucosidic linkages in (1-&gt;3)-beta-D-glucans.</text>
        <dbReference type="EC" id="3.2.1.39"/>
    </reaction>
</comment>
<keyword evidence="6" id="KW-0326">Glycosidase</keyword>
<dbReference type="Gene3D" id="2.70.98.30">
    <property type="entry name" value="Golgi alpha-mannosidase II, domain 4"/>
    <property type="match status" value="1"/>
</dbReference>
<dbReference type="Gene3D" id="1.10.287.1170">
    <property type="entry name" value="glycoside hydrolase family 81 endo-[beta] glucanase"/>
    <property type="match status" value="1"/>
</dbReference>
<dbReference type="Pfam" id="PF17652">
    <property type="entry name" value="Glyco_hydro81C"/>
    <property type="match status" value="1"/>
</dbReference>
<keyword evidence="7" id="KW-0961">Cell wall biogenesis/degradation</keyword>
<dbReference type="GO" id="GO:0009986">
    <property type="term" value="C:cell surface"/>
    <property type="evidence" value="ECO:0000318"/>
    <property type="project" value="GO_Central"/>
</dbReference>
<dbReference type="InterPro" id="IPR040451">
    <property type="entry name" value="GH81_N"/>
</dbReference>
<feature type="domain" description="Glycosyl hydrolase family 81 N-terminal" evidence="9">
    <location>
        <begin position="21"/>
        <end position="176"/>
    </location>
</feature>
<dbReference type="AlphaFoldDB" id="B6JX92"/>
<dbReference type="GO" id="GO:0042815">
    <property type="term" value="P:bipolar cell growth"/>
    <property type="evidence" value="ECO:0007669"/>
    <property type="project" value="EnsemblFungi"/>
</dbReference>
<dbReference type="GO" id="GO:0071998">
    <property type="term" value="P:ascospore release from ascus"/>
    <property type="evidence" value="ECO:0007669"/>
    <property type="project" value="EnsemblFungi"/>
</dbReference>
<dbReference type="VEuPathDB" id="FungiDB:SJAG_01017"/>
<evidence type="ECO:0000259" key="9">
    <source>
        <dbReference type="Pfam" id="PF03639"/>
    </source>
</evidence>
<dbReference type="EC" id="3.2.1.39" evidence="3"/>
<dbReference type="EMBL" id="KE651166">
    <property type="protein sequence ID" value="EEB05993.1"/>
    <property type="molecule type" value="Genomic_DNA"/>
</dbReference>
<organism evidence="11 13">
    <name type="scientific">Schizosaccharomyces japonicus (strain yFS275 / FY16936)</name>
    <name type="common">Fission yeast</name>
    <dbReference type="NCBI Taxonomy" id="402676"/>
    <lineage>
        <taxon>Eukaryota</taxon>
        <taxon>Fungi</taxon>
        <taxon>Dikarya</taxon>
        <taxon>Ascomycota</taxon>
        <taxon>Taphrinomycotina</taxon>
        <taxon>Schizosaccharomycetes</taxon>
        <taxon>Schizosaccharomycetales</taxon>
        <taxon>Schizosaccharomycetaceae</taxon>
        <taxon>Schizosaccharomyces</taxon>
    </lineage>
</organism>
<evidence type="ECO:0000313" key="13">
    <source>
        <dbReference type="Proteomes" id="UP000001744"/>
    </source>
</evidence>
<keyword evidence="4" id="KW-0378">Hydrolase</keyword>
<dbReference type="GO" id="GO:0000272">
    <property type="term" value="P:polysaccharide catabolic process"/>
    <property type="evidence" value="ECO:0007669"/>
    <property type="project" value="UniProtKB-KW"/>
</dbReference>
<name>B6JX92_SCHJY</name>
<dbReference type="HOGENOM" id="CLU_005482_2_1_1"/>
<dbReference type="GO" id="GO:1990819">
    <property type="term" value="C:mating projection actin fusion focus"/>
    <property type="evidence" value="ECO:0007669"/>
    <property type="project" value="EnsemblFungi"/>
</dbReference>
<evidence type="ECO:0000256" key="8">
    <source>
        <dbReference type="ARBA" id="ARBA00023326"/>
    </source>
</evidence>
<dbReference type="GeneID" id="7048263"/>
<dbReference type="GO" id="GO:0097248">
    <property type="term" value="P:maintenance of protein location in cell cortex of cell tip"/>
    <property type="evidence" value="ECO:0007669"/>
    <property type="project" value="EnsemblFungi"/>
</dbReference>
<feature type="domain" description="Glycosyl hydrolase family 81 N-terminal" evidence="9">
    <location>
        <begin position="177"/>
        <end position="313"/>
    </location>
</feature>
<keyword evidence="8" id="KW-0624">Polysaccharide degradation</keyword>
<sequence>MDVLVPIYTGEVNSVYARKEHPLAPLSSLTSASYPIQTNKFYGNLFLGTRKNPSWTHPYSFTWQDDTYHGLMISHIDENQRAFGPDGANPYHYFINPLGIYSLGVSAVEFDSGNTLSLANSRHFSVEVTLTPTSNSNGGKIVLPLVSGMGFVSAVYSNLTPVFNSSVMVRTYTKESYAGNDNFELTLPENTRLQASGTFNGLVQICKLPTANSSDVSAYDGYAGKYVTNIQLSATASETSADYYFHFETKGRTDRAALMFALPHHVASFAGETQSCRTYLGLASTVMGVMFAYAADSWHMVESDLPYSVGFLPQPWNGGSSGYSSAALTAIRTACESDITYDVVNASNLDSMYASGKILAKYAQVCLVAAKVLNDSSLTSTGLAKLKEAFQRFADNVQKYPLVYDTTYKGLISTAGFTDPLTDYGNTYYNDHHFHWGYHIYTAAVIGLLDPSWIATENVRYVNAMLRDAANPSEEDSHFPAFRSFDWFVGHSWAKGLFESGDGKDEESTSEDVNFAYAMKLWAMVKGDEVLRRRADLMLAVLKRSFNEYVYMTETTSVQPENLRPNCVTGITFMNKVDYATYFSAETYCIHGIHMIPILPISGYYRIPSYVNHEWNSKLASIINTFSNGWKGILWANYAIYNPTAAYNEFTSSDFTDADLDDGATKTWYLTLAAGMGGSSS</sequence>
<keyword evidence="5" id="KW-0119">Carbohydrate metabolism</keyword>
<dbReference type="Gene3D" id="1.20.5.420">
    <property type="entry name" value="Immunoglobulin FC, subunit C"/>
    <property type="match status" value="1"/>
</dbReference>
<dbReference type="GO" id="GO:0052861">
    <property type="term" value="F:endo-1,3(4)-beta-glucanase activity"/>
    <property type="evidence" value="ECO:0007669"/>
    <property type="project" value="InterPro"/>
</dbReference>
<evidence type="ECO:0000256" key="5">
    <source>
        <dbReference type="ARBA" id="ARBA00023277"/>
    </source>
</evidence>
<protein>
    <recommendedName>
        <fullName evidence="3">glucan endo-1,3-beta-D-glucosidase</fullName>
        <ecNumber evidence="3">3.2.1.39</ecNumber>
    </recommendedName>
</protein>
<evidence type="ECO:0000256" key="4">
    <source>
        <dbReference type="ARBA" id="ARBA00022801"/>
    </source>
</evidence>
<dbReference type="GO" id="GO:1904541">
    <property type="term" value="P:fungal-type cell wall disassembly involved in conjugation with cellular fusion"/>
    <property type="evidence" value="ECO:0007669"/>
    <property type="project" value="EnsemblFungi"/>
</dbReference>
<evidence type="ECO:0000256" key="2">
    <source>
        <dbReference type="ARBA" id="ARBA00010730"/>
    </source>
</evidence>
<dbReference type="JaponicusDB" id="SJAG_01017">
    <property type="gene designation" value="eng2"/>
</dbReference>